<protein>
    <submittedName>
        <fullName evidence="1">Uncharacterized protein</fullName>
    </submittedName>
</protein>
<dbReference type="AlphaFoldDB" id="A0A0E9W6S6"/>
<reference evidence="1" key="1">
    <citation type="submission" date="2014-11" db="EMBL/GenBank/DDBJ databases">
        <authorList>
            <person name="Amaro Gonzalez C."/>
        </authorList>
    </citation>
    <scope>NUCLEOTIDE SEQUENCE</scope>
</reference>
<organism evidence="1">
    <name type="scientific">Anguilla anguilla</name>
    <name type="common">European freshwater eel</name>
    <name type="synonym">Muraena anguilla</name>
    <dbReference type="NCBI Taxonomy" id="7936"/>
    <lineage>
        <taxon>Eukaryota</taxon>
        <taxon>Metazoa</taxon>
        <taxon>Chordata</taxon>
        <taxon>Craniata</taxon>
        <taxon>Vertebrata</taxon>
        <taxon>Euteleostomi</taxon>
        <taxon>Actinopterygii</taxon>
        <taxon>Neopterygii</taxon>
        <taxon>Teleostei</taxon>
        <taxon>Anguilliformes</taxon>
        <taxon>Anguillidae</taxon>
        <taxon>Anguilla</taxon>
    </lineage>
</organism>
<reference evidence="1" key="2">
    <citation type="journal article" date="2015" name="Fish Shellfish Immunol.">
        <title>Early steps in the European eel (Anguilla anguilla)-Vibrio vulnificus interaction in the gills: Role of the RtxA13 toxin.</title>
        <authorList>
            <person name="Callol A."/>
            <person name="Pajuelo D."/>
            <person name="Ebbesson L."/>
            <person name="Teles M."/>
            <person name="MacKenzie S."/>
            <person name="Amaro C."/>
        </authorList>
    </citation>
    <scope>NUCLEOTIDE SEQUENCE</scope>
</reference>
<sequence>MVTSGNKHQRKAVRSDSKELELRLFALSF</sequence>
<name>A0A0E9W6S6_ANGAN</name>
<evidence type="ECO:0000313" key="1">
    <source>
        <dbReference type="EMBL" id="JAH85188.1"/>
    </source>
</evidence>
<accession>A0A0E9W6S6</accession>
<proteinExistence type="predicted"/>
<dbReference type="EMBL" id="GBXM01023389">
    <property type="protein sequence ID" value="JAH85188.1"/>
    <property type="molecule type" value="Transcribed_RNA"/>
</dbReference>